<feature type="compositionally biased region" description="Basic residues" evidence="1">
    <location>
        <begin position="17"/>
        <end position="28"/>
    </location>
</feature>
<protein>
    <recommendedName>
        <fullName evidence="2">DUF6456 domain-containing protein</fullName>
    </recommendedName>
</protein>
<dbReference type="AlphaFoldDB" id="A0A0B2C485"/>
<evidence type="ECO:0000313" key="4">
    <source>
        <dbReference type="Proteomes" id="UP000030988"/>
    </source>
</evidence>
<sequence>MQQELVTREMTSEGPVRGRKVGARGAGTKKRSVTVNIAESPLTWLHAHGHLEDRLYEAGERLRADWERAQLGPNITMSWDVVRIRGTGDAGLSATERQIAAKRRFGEACDSAGKGLQDILWRVVCSGETLPIAEKALEWPARSGKLVLKLALERVADYYRIR</sequence>
<keyword evidence="4" id="KW-1185">Reference proteome</keyword>
<evidence type="ECO:0000313" key="3">
    <source>
        <dbReference type="EMBL" id="KHL26781.1"/>
    </source>
</evidence>
<dbReference type="OrthoDB" id="7476630at2"/>
<name>A0A0B2C485_9SPHN</name>
<comment type="caution">
    <text evidence="3">The sequence shown here is derived from an EMBL/GenBank/DDBJ whole genome shotgun (WGS) entry which is preliminary data.</text>
</comment>
<dbReference type="Proteomes" id="UP000030988">
    <property type="component" value="Unassembled WGS sequence"/>
</dbReference>
<evidence type="ECO:0000259" key="2">
    <source>
        <dbReference type="Pfam" id="PF20057"/>
    </source>
</evidence>
<dbReference type="STRING" id="1572751.PK98_05855"/>
<dbReference type="RefSeq" id="WP_039096301.1">
    <property type="nucleotide sequence ID" value="NZ_JTDN01000001.1"/>
</dbReference>
<evidence type="ECO:0000256" key="1">
    <source>
        <dbReference type="SAM" id="MobiDB-lite"/>
    </source>
</evidence>
<proteinExistence type="predicted"/>
<dbReference type="InterPro" id="IPR045599">
    <property type="entry name" value="DUF6456"/>
</dbReference>
<feature type="region of interest" description="Disordered" evidence="1">
    <location>
        <begin position="1"/>
        <end position="28"/>
    </location>
</feature>
<dbReference type="EMBL" id="JTDN01000001">
    <property type="protein sequence ID" value="KHL26781.1"/>
    <property type="molecule type" value="Genomic_DNA"/>
</dbReference>
<feature type="domain" description="DUF6456" evidence="2">
    <location>
        <begin position="34"/>
        <end position="160"/>
    </location>
</feature>
<reference evidence="3 4" key="1">
    <citation type="submission" date="2014-11" db="EMBL/GenBank/DDBJ databases">
        <title>Draft genome sequence of Kirrobacter mercurialis.</title>
        <authorList>
            <person name="Coil D.A."/>
            <person name="Eisen J.A."/>
        </authorList>
    </citation>
    <scope>NUCLEOTIDE SEQUENCE [LARGE SCALE GENOMIC DNA]</scope>
    <source>
        <strain evidence="3 4">Coronado</strain>
    </source>
</reference>
<dbReference type="Pfam" id="PF20057">
    <property type="entry name" value="DUF6456"/>
    <property type="match status" value="1"/>
</dbReference>
<feature type="compositionally biased region" description="Basic and acidic residues" evidence="1">
    <location>
        <begin position="1"/>
        <end position="11"/>
    </location>
</feature>
<gene>
    <name evidence="3" type="ORF">PK98_05855</name>
</gene>
<accession>A0A0B2C485</accession>
<organism evidence="3 4">
    <name type="scientific">Croceibacterium mercuriale</name>
    <dbReference type="NCBI Taxonomy" id="1572751"/>
    <lineage>
        <taxon>Bacteria</taxon>
        <taxon>Pseudomonadati</taxon>
        <taxon>Pseudomonadota</taxon>
        <taxon>Alphaproteobacteria</taxon>
        <taxon>Sphingomonadales</taxon>
        <taxon>Erythrobacteraceae</taxon>
        <taxon>Croceibacterium</taxon>
    </lineage>
</organism>